<protein>
    <submittedName>
        <fullName evidence="7">Monosaccharide ABC transporter membrane protein (CUT2 family)</fullName>
    </submittedName>
</protein>
<evidence type="ECO:0000256" key="1">
    <source>
        <dbReference type="ARBA" id="ARBA00004651"/>
    </source>
</evidence>
<evidence type="ECO:0000256" key="4">
    <source>
        <dbReference type="ARBA" id="ARBA00022989"/>
    </source>
</evidence>
<feature type="transmembrane region" description="Helical" evidence="6">
    <location>
        <begin position="234"/>
        <end position="253"/>
    </location>
</feature>
<keyword evidence="3 6" id="KW-0812">Transmembrane</keyword>
<evidence type="ECO:0000256" key="6">
    <source>
        <dbReference type="SAM" id="Phobius"/>
    </source>
</evidence>
<dbReference type="GO" id="GO:0022857">
    <property type="term" value="F:transmembrane transporter activity"/>
    <property type="evidence" value="ECO:0007669"/>
    <property type="project" value="InterPro"/>
</dbReference>
<comment type="caution">
    <text evidence="7">The sequence shown here is derived from an EMBL/GenBank/DDBJ whole genome shotgun (WGS) entry which is preliminary data.</text>
</comment>
<gene>
    <name evidence="7" type="ORF">FHX44_11896</name>
</gene>
<dbReference type="RefSeq" id="WP_147254293.1">
    <property type="nucleotide sequence ID" value="NZ_VIWU01000001.1"/>
</dbReference>
<proteinExistence type="predicted"/>
<evidence type="ECO:0000256" key="3">
    <source>
        <dbReference type="ARBA" id="ARBA00022692"/>
    </source>
</evidence>
<feature type="transmembrane region" description="Helical" evidence="6">
    <location>
        <begin position="182"/>
        <end position="204"/>
    </location>
</feature>
<dbReference type="Proteomes" id="UP000321261">
    <property type="component" value="Unassembled WGS sequence"/>
</dbReference>
<evidence type="ECO:0000256" key="2">
    <source>
        <dbReference type="ARBA" id="ARBA00022475"/>
    </source>
</evidence>
<dbReference type="PANTHER" id="PTHR32196">
    <property type="entry name" value="ABC TRANSPORTER PERMEASE PROTEIN YPHD-RELATED-RELATED"/>
    <property type="match status" value="1"/>
</dbReference>
<dbReference type="EMBL" id="VIWU01000001">
    <property type="protein sequence ID" value="TWF75012.1"/>
    <property type="molecule type" value="Genomic_DNA"/>
</dbReference>
<feature type="transmembrane region" description="Helical" evidence="6">
    <location>
        <begin position="90"/>
        <end position="108"/>
    </location>
</feature>
<keyword evidence="2" id="KW-1003">Cell membrane</keyword>
<evidence type="ECO:0000313" key="7">
    <source>
        <dbReference type="EMBL" id="TWF75012.1"/>
    </source>
</evidence>
<feature type="transmembrane region" description="Helical" evidence="6">
    <location>
        <begin position="64"/>
        <end position="84"/>
    </location>
</feature>
<comment type="subcellular location">
    <subcellularLocation>
        <location evidence="1">Cell membrane</location>
        <topology evidence="1">Multi-pass membrane protein</topology>
    </subcellularLocation>
</comment>
<sequence length="357" mass="36278">MIGATHARRAASGHAALPNRERLRKVVTTAASYQSGGLAIALLLLCLFFALASRQFLSVSNLTVVLLQVAPVGLIAIPAAMLLLAGYIDLSVGAVAWLCSAVFGILVVDHGLGPLPAAVTALLVGGVWGLLNGVLTTRLNASPIVVTLAGFAAARGIGDALTGKVTRFGFGPGLGWFGNGHILGLPVPACLFLVVLVVGLYLWYSTPVGRHLAATGADRESARAVGVAVRGLPFWAYTATGVMAGLAGLVIVAQLDASTVSIGTGIEVQVLTAILLGGVSFQGGRGSLWGVLFGVLFVGILTNGLVLLNVGPFYVDVAVGGVLFVVALMDVAYQRLEKVPVAAATAEAAPSRNGAVA</sequence>
<feature type="transmembrane region" description="Helical" evidence="6">
    <location>
        <begin position="287"/>
        <end position="306"/>
    </location>
</feature>
<feature type="transmembrane region" description="Helical" evidence="6">
    <location>
        <begin position="141"/>
        <end position="161"/>
    </location>
</feature>
<evidence type="ECO:0000256" key="5">
    <source>
        <dbReference type="ARBA" id="ARBA00023136"/>
    </source>
</evidence>
<dbReference type="PANTHER" id="PTHR32196:SF72">
    <property type="entry name" value="RIBOSE IMPORT PERMEASE PROTEIN RBSC"/>
    <property type="match status" value="1"/>
</dbReference>
<feature type="transmembrane region" description="Helical" evidence="6">
    <location>
        <begin position="260"/>
        <end position="281"/>
    </location>
</feature>
<dbReference type="CDD" id="cd06579">
    <property type="entry name" value="TM_PBP1_transp_AraH_like"/>
    <property type="match status" value="1"/>
</dbReference>
<feature type="transmembrane region" description="Helical" evidence="6">
    <location>
        <begin position="115"/>
        <end position="135"/>
    </location>
</feature>
<keyword evidence="4 6" id="KW-1133">Transmembrane helix</keyword>
<dbReference type="InterPro" id="IPR001851">
    <property type="entry name" value="ABC_transp_permease"/>
</dbReference>
<dbReference type="Pfam" id="PF02653">
    <property type="entry name" value="BPD_transp_2"/>
    <property type="match status" value="1"/>
</dbReference>
<feature type="transmembrane region" description="Helical" evidence="6">
    <location>
        <begin position="313"/>
        <end position="333"/>
    </location>
</feature>
<keyword evidence="5 6" id="KW-0472">Membrane</keyword>
<feature type="transmembrane region" description="Helical" evidence="6">
    <location>
        <begin position="31"/>
        <end position="52"/>
    </location>
</feature>
<evidence type="ECO:0000313" key="8">
    <source>
        <dbReference type="Proteomes" id="UP000321261"/>
    </source>
</evidence>
<dbReference type="OrthoDB" id="6844941at2"/>
<dbReference type="GO" id="GO:0005886">
    <property type="term" value="C:plasma membrane"/>
    <property type="evidence" value="ECO:0007669"/>
    <property type="project" value="UniProtKB-SubCell"/>
</dbReference>
<name>A0A561SJL5_9PSEU</name>
<keyword evidence="8" id="KW-1185">Reference proteome</keyword>
<organism evidence="7 8">
    <name type="scientific">Pseudonocardia hierapolitana</name>
    <dbReference type="NCBI Taxonomy" id="1128676"/>
    <lineage>
        <taxon>Bacteria</taxon>
        <taxon>Bacillati</taxon>
        <taxon>Actinomycetota</taxon>
        <taxon>Actinomycetes</taxon>
        <taxon>Pseudonocardiales</taxon>
        <taxon>Pseudonocardiaceae</taxon>
        <taxon>Pseudonocardia</taxon>
    </lineage>
</organism>
<accession>A0A561SJL5</accession>
<dbReference type="AlphaFoldDB" id="A0A561SJL5"/>
<reference evidence="7 8" key="1">
    <citation type="submission" date="2019-06" db="EMBL/GenBank/DDBJ databases">
        <title>Sequencing the genomes of 1000 actinobacteria strains.</title>
        <authorList>
            <person name="Klenk H.-P."/>
        </authorList>
    </citation>
    <scope>NUCLEOTIDE SEQUENCE [LARGE SCALE GENOMIC DNA]</scope>
    <source>
        <strain evidence="7 8">DSM 45671</strain>
    </source>
</reference>